<dbReference type="InterPro" id="IPR033659">
    <property type="entry name" value="Ferrochelatase_N"/>
</dbReference>
<evidence type="ECO:0000256" key="5">
    <source>
        <dbReference type="ARBA" id="ARBA00023133"/>
    </source>
</evidence>
<keyword evidence="7 9" id="KW-0627">Porphyrin biosynthesis</keyword>
<dbReference type="Pfam" id="PF00762">
    <property type="entry name" value="Ferrochelatase"/>
    <property type="match status" value="1"/>
</dbReference>
<dbReference type="AlphaFoldDB" id="A0A2S2BVW8"/>
<dbReference type="PANTHER" id="PTHR11108">
    <property type="entry name" value="FERROCHELATASE"/>
    <property type="match status" value="1"/>
</dbReference>
<dbReference type="CDD" id="cd03411">
    <property type="entry name" value="Ferrochelatase_N"/>
    <property type="match status" value="1"/>
</dbReference>
<protein>
    <recommendedName>
        <fullName evidence="9">Coproporphyrin III ferrochelatase</fullName>
        <ecNumber evidence="9">4.99.1.9</ecNumber>
    </recommendedName>
</protein>
<feature type="binding site" evidence="9">
    <location>
        <position position="58"/>
    </location>
    <ligand>
        <name>Fe-coproporphyrin III</name>
        <dbReference type="ChEBI" id="CHEBI:68438"/>
    </ligand>
</feature>
<evidence type="ECO:0000256" key="6">
    <source>
        <dbReference type="ARBA" id="ARBA00023239"/>
    </source>
</evidence>
<evidence type="ECO:0000256" key="4">
    <source>
        <dbReference type="ARBA" id="ARBA00023004"/>
    </source>
</evidence>
<evidence type="ECO:0000256" key="2">
    <source>
        <dbReference type="ARBA" id="ARBA00007718"/>
    </source>
</evidence>
<dbReference type="HAMAP" id="MF_00323">
    <property type="entry name" value="Ferrochelatase"/>
    <property type="match status" value="1"/>
</dbReference>
<dbReference type="KEGG" id="roz:CBI38_15650"/>
<keyword evidence="9" id="KW-0963">Cytoplasm</keyword>
<proteinExistence type="inferred from homology"/>
<accession>A0A2S2BVW8</accession>
<dbReference type="GO" id="GO:0004325">
    <property type="term" value="F:ferrochelatase activity"/>
    <property type="evidence" value="ECO:0007669"/>
    <property type="project" value="UniProtKB-UniRule"/>
</dbReference>
<evidence type="ECO:0000256" key="7">
    <source>
        <dbReference type="ARBA" id="ARBA00023244"/>
    </source>
</evidence>
<dbReference type="UniPathway" id="UPA00252"/>
<evidence type="ECO:0000256" key="3">
    <source>
        <dbReference type="ARBA" id="ARBA00022723"/>
    </source>
</evidence>
<dbReference type="Gene3D" id="3.40.50.1400">
    <property type="match status" value="2"/>
</dbReference>
<comment type="pathway">
    <text evidence="1 9">Porphyrin-containing compound metabolism; protoheme biosynthesis.</text>
</comment>
<evidence type="ECO:0000313" key="11">
    <source>
        <dbReference type="EMBL" id="AWK72777.1"/>
    </source>
</evidence>
<evidence type="ECO:0000256" key="1">
    <source>
        <dbReference type="ARBA" id="ARBA00004744"/>
    </source>
</evidence>
<evidence type="ECO:0000313" key="12">
    <source>
        <dbReference type="Proteomes" id="UP000245711"/>
    </source>
</evidence>
<evidence type="ECO:0000256" key="9">
    <source>
        <dbReference type="HAMAP-Rule" id="MF_00323"/>
    </source>
</evidence>
<feature type="binding site" evidence="9">
    <location>
        <position position="127"/>
    </location>
    <ligand>
        <name>Fe-coproporphyrin III</name>
        <dbReference type="ChEBI" id="CHEBI:68438"/>
    </ligand>
</feature>
<comment type="catalytic activity">
    <reaction evidence="8">
        <text>Fe-coproporphyrin III + 2 H(+) = coproporphyrin III + Fe(2+)</text>
        <dbReference type="Rhea" id="RHEA:49572"/>
        <dbReference type="ChEBI" id="CHEBI:15378"/>
        <dbReference type="ChEBI" id="CHEBI:29033"/>
        <dbReference type="ChEBI" id="CHEBI:68438"/>
        <dbReference type="ChEBI" id="CHEBI:131725"/>
        <dbReference type="EC" id="4.99.1.9"/>
    </reaction>
    <physiologicalReaction direction="right-to-left" evidence="8">
        <dbReference type="Rhea" id="RHEA:49574"/>
    </physiologicalReaction>
</comment>
<evidence type="ECO:0000256" key="10">
    <source>
        <dbReference type="RuleBase" id="RU004185"/>
    </source>
</evidence>
<dbReference type="FunFam" id="3.40.50.1400:FF:000007">
    <property type="entry name" value="Ferrochelatase"/>
    <property type="match status" value="1"/>
</dbReference>
<reference evidence="11 12" key="1">
    <citation type="submission" date="2017-05" db="EMBL/GenBank/DDBJ databases">
        <title>Isolation of Rhodococcus sp. S2-17 biodegrading of BP-3.</title>
        <authorList>
            <person name="Lee Y."/>
            <person name="Kim K.H."/>
            <person name="Chun B.H."/>
            <person name="Jung H.S."/>
            <person name="Jeon C.O."/>
        </authorList>
    </citation>
    <scope>NUCLEOTIDE SEQUENCE [LARGE SCALE GENOMIC DNA]</scope>
    <source>
        <strain evidence="11 12">S2-17</strain>
    </source>
</reference>
<dbReference type="RefSeq" id="WP_109330179.1">
    <property type="nucleotide sequence ID" value="NZ_CP021354.1"/>
</dbReference>
<comment type="similarity">
    <text evidence="2 9 10">Belongs to the ferrochelatase family.</text>
</comment>
<organism evidence="11 12">
    <name type="scientific">Rhodococcus oxybenzonivorans</name>
    <dbReference type="NCBI Taxonomy" id="1990687"/>
    <lineage>
        <taxon>Bacteria</taxon>
        <taxon>Bacillati</taxon>
        <taxon>Actinomycetota</taxon>
        <taxon>Actinomycetes</taxon>
        <taxon>Mycobacteriales</taxon>
        <taxon>Nocardiaceae</taxon>
        <taxon>Rhodococcus</taxon>
    </lineage>
</organism>
<keyword evidence="4 9" id="KW-0408">Iron</keyword>
<dbReference type="OrthoDB" id="9776380at2"/>
<name>A0A2S2BVW8_9NOCA</name>
<dbReference type="GO" id="GO:0046872">
    <property type="term" value="F:metal ion binding"/>
    <property type="evidence" value="ECO:0007669"/>
    <property type="project" value="UniProtKB-KW"/>
</dbReference>
<sequence>MVQKRETEFDALLVLSFGGPEKPEDVRPFLENVTRGRGVPPERLDAVAEHYHHFGGVSPINALNRDIIARVEAALSEAGVDLPVYFGNRNWHPMVEDTVAQMAADGVRSALVFPTSAWGGYSGCRQYHEDIARARAAFGDAAPRLVKLRQYYDHPLLIDAFADAVREVTTQLPAETRAGARLVFTAHSVPAAADANAGPPDEGGNLYSRQVAEAARLIAHAAGFGDFDLVWQSRSGPPQVPWLEPDICDHLEALAARGVRSVINCPVGFVSDHLEVVWDLDTEAREKAADVGIDFVRAATPGTDPRFAELVLELMGEHLDGRPARRLGTEPLLGSTSDGRSCAVDCCKAVVRPAGRPAHTH</sequence>
<feature type="binding site" evidence="9">
    <location>
        <position position="275"/>
    </location>
    <ligand>
        <name>Fe(2+)</name>
        <dbReference type="ChEBI" id="CHEBI:29033"/>
    </ligand>
</feature>
<dbReference type="InterPro" id="IPR001015">
    <property type="entry name" value="Ferrochelatase"/>
</dbReference>
<dbReference type="InterPro" id="IPR033644">
    <property type="entry name" value="Ferrochelatase_C"/>
</dbReference>
<dbReference type="EMBL" id="CP021354">
    <property type="protein sequence ID" value="AWK72777.1"/>
    <property type="molecule type" value="Genomic_DNA"/>
</dbReference>
<dbReference type="SUPFAM" id="SSF53800">
    <property type="entry name" value="Chelatase"/>
    <property type="match status" value="1"/>
</dbReference>
<dbReference type="PANTHER" id="PTHR11108:SF1">
    <property type="entry name" value="FERROCHELATASE, MITOCHONDRIAL"/>
    <property type="match status" value="1"/>
</dbReference>
<keyword evidence="3 9" id="KW-0479">Metal-binding</keyword>
<dbReference type="NCBIfam" id="NF000689">
    <property type="entry name" value="PRK00035.2-1"/>
    <property type="match status" value="1"/>
</dbReference>
<comment type="caution">
    <text evidence="9">Lacks conserved residue(s) required for the propagation of feature annotation.</text>
</comment>
<comment type="function">
    <text evidence="9">Involved in coproporphyrin-dependent heme b biosynthesis. Catalyzes the insertion of ferrous iron into coproporphyrin III to form Fe-coproporphyrin III.</text>
</comment>
<dbReference type="EC" id="4.99.1.9" evidence="9"/>
<evidence type="ECO:0000256" key="8">
    <source>
        <dbReference type="ARBA" id="ARBA00024536"/>
    </source>
</evidence>
<gene>
    <name evidence="9" type="primary">cpfC</name>
    <name evidence="11" type="ORF">CBI38_15650</name>
</gene>
<keyword evidence="6 9" id="KW-0456">Lyase</keyword>
<dbReference type="CDD" id="cd00419">
    <property type="entry name" value="Ferrochelatase_C"/>
    <property type="match status" value="1"/>
</dbReference>
<dbReference type="GO" id="GO:0006783">
    <property type="term" value="P:heme biosynthetic process"/>
    <property type="evidence" value="ECO:0007669"/>
    <property type="project" value="UniProtKB-UniRule"/>
</dbReference>
<keyword evidence="5 9" id="KW-0350">Heme biosynthesis</keyword>
<feature type="binding site" evidence="9">
    <location>
        <position position="187"/>
    </location>
    <ligand>
        <name>Fe(2+)</name>
        <dbReference type="ChEBI" id="CHEBI:29033"/>
    </ligand>
</feature>
<keyword evidence="12" id="KW-1185">Reference proteome</keyword>
<comment type="subcellular location">
    <subcellularLocation>
        <location evidence="9">Cytoplasm</location>
    </subcellularLocation>
</comment>
<dbReference type="Proteomes" id="UP000245711">
    <property type="component" value="Chromosome"/>
</dbReference>
<dbReference type="NCBIfam" id="TIGR00109">
    <property type="entry name" value="hemH"/>
    <property type="match status" value="1"/>
</dbReference>
<dbReference type="GO" id="GO:0005737">
    <property type="term" value="C:cytoplasm"/>
    <property type="evidence" value="ECO:0007669"/>
    <property type="project" value="UniProtKB-SubCell"/>
</dbReference>